<dbReference type="InterPro" id="IPR021391">
    <property type="entry name" value="DUF3027"/>
</dbReference>
<reference evidence="3" key="1">
    <citation type="submission" date="2013-08" db="EMBL/GenBank/DDBJ databases">
        <title>Intrasporangium oryzae NRRL B-24470.</title>
        <authorList>
            <person name="Liu H."/>
            <person name="Wang G."/>
        </authorList>
    </citation>
    <scope>NUCLEOTIDE SEQUENCE [LARGE SCALE GENOMIC DNA]</scope>
    <source>
        <strain evidence="3">Q5-1</strain>
    </source>
</reference>
<organism evidence="2 3">
    <name type="scientific">Intrasporangium chromatireducens Q5-1</name>
    <dbReference type="NCBI Taxonomy" id="584657"/>
    <lineage>
        <taxon>Bacteria</taxon>
        <taxon>Bacillati</taxon>
        <taxon>Actinomycetota</taxon>
        <taxon>Actinomycetes</taxon>
        <taxon>Micrococcales</taxon>
        <taxon>Intrasporangiaceae</taxon>
        <taxon>Intrasporangium</taxon>
    </lineage>
</organism>
<evidence type="ECO:0000313" key="3">
    <source>
        <dbReference type="Proteomes" id="UP000019494"/>
    </source>
</evidence>
<evidence type="ECO:0000313" key="2">
    <source>
        <dbReference type="EMBL" id="EWT04313.1"/>
    </source>
</evidence>
<feature type="compositionally biased region" description="Low complexity" evidence="1">
    <location>
        <begin position="252"/>
        <end position="263"/>
    </location>
</feature>
<dbReference type="Proteomes" id="UP000019494">
    <property type="component" value="Unassembled WGS sequence"/>
</dbReference>
<name>W9GHL0_9MICO</name>
<dbReference type="EMBL" id="AWQS01000273">
    <property type="protein sequence ID" value="EWT04313.1"/>
    <property type="molecule type" value="Genomic_DNA"/>
</dbReference>
<dbReference type="AlphaFoldDB" id="W9GHL0"/>
<feature type="non-terminal residue" evidence="2">
    <location>
        <position position="271"/>
    </location>
</feature>
<accession>W9GHL0</accession>
<dbReference type="OrthoDB" id="3210158at2"/>
<proteinExistence type="predicted"/>
<evidence type="ECO:0000256" key="1">
    <source>
        <dbReference type="SAM" id="MobiDB-lite"/>
    </source>
</evidence>
<protein>
    <recommendedName>
        <fullName evidence="4">DUF3027 domain-containing protein</fullName>
    </recommendedName>
</protein>
<dbReference type="Pfam" id="PF11228">
    <property type="entry name" value="DUF3027"/>
    <property type="match status" value="1"/>
</dbReference>
<gene>
    <name evidence="2" type="ORF">N864_14590</name>
</gene>
<feature type="region of interest" description="Disordered" evidence="1">
    <location>
        <begin position="249"/>
        <end position="271"/>
    </location>
</feature>
<keyword evidence="3" id="KW-1185">Reference proteome</keyword>
<comment type="caution">
    <text evidence="2">The sequence shown here is derived from an EMBL/GenBank/DDBJ whole genome shotgun (WGS) entry which is preliminary data.</text>
</comment>
<dbReference type="RefSeq" id="WP_081794046.1">
    <property type="nucleotide sequence ID" value="NZ_AWQS01000273.1"/>
</dbReference>
<sequence length="271" mass="28269">MTPAATSSKTDAVLADAVALARAELEPVAEPGTVGAHLGVEMLGERLAMHWFECRSPGYRGWRWGVSVARVSRSRTATVCETNLLPGPDAVLAPEWVPYADRLAPGDIGAGDVLPYQPDDPNLEPGFEATGDEDVDQMAFWELGLGRPRVLSAEGREVAATRWYDGEPGPTAEVAQKAPAQCSTCGYFLPMAGALRAVFGVCANEWSPSDGRVVSLDHGCGAHSEADVTPQKPTPVPDPVLDELAVDIEVHASGAADAPSDGGPSTGSGPS</sequence>
<evidence type="ECO:0008006" key="4">
    <source>
        <dbReference type="Google" id="ProtNLM"/>
    </source>
</evidence>